<keyword evidence="3" id="KW-1185">Reference proteome</keyword>
<reference evidence="2 3" key="1">
    <citation type="submission" date="2018-11" db="EMBL/GenBank/DDBJ databases">
        <title>Genome sequence of Apiotrichum porosum DSM 27194.</title>
        <authorList>
            <person name="Aliyu H."/>
            <person name="Gorte O."/>
            <person name="Ochsenreither K."/>
        </authorList>
    </citation>
    <scope>NUCLEOTIDE SEQUENCE [LARGE SCALE GENOMIC DNA]</scope>
    <source>
        <strain evidence="2 3">DSM 27194</strain>
    </source>
</reference>
<evidence type="ECO:0000313" key="2">
    <source>
        <dbReference type="EMBL" id="RSH84319.1"/>
    </source>
</evidence>
<dbReference type="GeneID" id="39590379"/>
<dbReference type="EMBL" id="RSCE01000003">
    <property type="protein sequence ID" value="RSH84319.1"/>
    <property type="molecule type" value="Genomic_DNA"/>
</dbReference>
<dbReference type="AlphaFoldDB" id="A0A427XZR0"/>
<dbReference type="OrthoDB" id="2564718at2759"/>
<dbReference type="Proteomes" id="UP000279236">
    <property type="component" value="Unassembled WGS sequence"/>
</dbReference>
<dbReference type="RefSeq" id="XP_028477767.1">
    <property type="nucleotide sequence ID" value="XM_028621315.1"/>
</dbReference>
<feature type="compositionally biased region" description="Acidic residues" evidence="1">
    <location>
        <begin position="348"/>
        <end position="358"/>
    </location>
</feature>
<evidence type="ECO:0000313" key="3">
    <source>
        <dbReference type="Proteomes" id="UP000279236"/>
    </source>
</evidence>
<protein>
    <submittedName>
        <fullName evidence="2">Uncharacterized protein</fullName>
    </submittedName>
</protein>
<gene>
    <name evidence="2" type="ORF">EHS24_005836</name>
</gene>
<name>A0A427XZR0_9TREE</name>
<comment type="caution">
    <text evidence="2">The sequence shown here is derived from an EMBL/GenBank/DDBJ whole genome shotgun (WGS) entry which is preliminary data.</text>
</comment>
<accession>A0A427XZR0</accession>
<evidence type="ECO:0000256" key="1">
    <source>
        <dbReference type="SAM" id="MobiDB-lite"/>
    </source>
</evidence>
<sequence>MYFASSSAPALTPLGVRLLALSRNKLTGMDCDNAGMLHRSVIVREAVRSAWASIEDGSSSSDLTNWRAPTALGLATLSEEDEDEDEYNQADAEARYLDDVLSTLGNDDDEADLAWAETTVSRPAADDFESDETFQAFTLPSVQVLSAADAIDTEDYYDSSYSTHSTYRTGVTVIEAAYDSDSDYDEDEYAEMSASWVELDSDNHAIDPLAVSQELEEVVTPPMYYASLPPEQAMAAELALAEIEHAEFANAIASTASSGSPPRLEVHTPKSETPPLVAVLHHQDQEPEQEPEPERQEPPETQNTKSSGLRPVPFKFASYSAFFVEQAMDEYDYDFDAAPPSLQPCTGCDDDEEEDDEECVCKTPPPETESLNELSSLGRGVGKTNWAVNDVAWGLGLTVPP</sequence>
<feature type="region of interest" description="Disordered" evidence="1">
    <location>
        <begin position="344"/>
        <end position="374"/>
    </location>
</feature>
<organism evidence="2 3">
    <name type="scientific">Apiotrichum porosum</name>
    <dbReference type="NCBI Taxonomy" id="105984"/>
    <lineage>
        <taxon>Eukaryota</taxon>
        <taxon>Fungi</taxon>
        <taxon>Dikarya</taxon>
        <taxon>Basidiomycota</taxon>
        <taxon>Agaricomycotina</taxon>
        <taxon>Tremellomycetes</taxon>
        <taxon>Trichosporonales</taxon>
        <taxon>Trichosporonaceae</taxon>
        <taxon>Apiotrichum</taxon>
    </lineage>
</organism>
<feature type="region of interest" description="Disordered" evidence="1">
    <location>
        <begin position="281"/>
        <end position="310"/>
    </location>
</feature>
<proteinExistence type="predicted"/>